<keyword evidence="3" id="KW-0326">Glycosidase</keyword>
<evidence type="ECO:0000259" key="5">
    <source>
        <dbReference type="Pfam" id="PF02836"/>
    </source>
</evidence>
<feature type="domain" description="Glycoside hydrolase family 2 catalytic" evidence="5">
    <location>
        <begin position="350"/>
        <end position="421"/>
    </location>
</feature>
<accession>A0A1B3Z7D1</accession>
<dbReference type="GO" id="GO:0005975">
    <property type="term" value="P:carbohydrate metabolic process"/>
    <property type="evidence" value="ECO:0007669"/>
    <property type="project" value="InterPro"/>
</dbReference>
<feature type="domain" description="Glycoside hydrolase family 2 catalytic" evidence="5">
    <location>
        <begin position="429"/>
        <end position="584"/>
    </location>
</feature>
<reference evidence="8 9" key="1">
    <citation type="submission" date="2016-01" db="EMBL/GenBank/DDBJ databases">
        <title>Complete genome and mega plasmid sequence of Sphingomonas panacis DCY99 elicits systemic resistance in rice to Xanthomonas oryzae.</title>
        <authorList>
            <person name="Kim Y.J."/>
            <person name="Yang D.C."/>
            <person name="Sing P."/>
        </authorList>
    </citation>
    <scope>NUCLEOTIDE SEQUENCE [LARGE SCALE GENOMIC DNA]</scope>
    <source>
        <strain evidence="8 9">DCY99</strain>
    </source>
</reference>
<dbReference type="Gene3D" id="2.60.40.10">
    <property type="entry name" value="Immunoglobulins"/>
    <property type="match status" value="3"/>
</dbReference>
<dbReference type="PRINTS" id="PR00132">
    <property type="entry name" value="GLHYDRLASE2"/>
</dbReference>
<comment type="similarity">
    <text evidence="1">Belongs to the glycosyl hydrolase 2 family.</text>
</comment>
<gene>
    <name evidence="8" type="ORF">AWL63_04420</name>
</gene>
<keyword evidence="2" id="KW-0378">Hydrolase</keyword>
<dbReference type="InterPro" id="IPR036156">
    <property type="entry name" value="Beta-gal/glucu_dom_sf"/>
</dbReference>
<evidence type="ECO:0000256" key="1">
    <source>
        <dbReference type="ARBA" id="ARBA00007401"/>
    </source>
</evidence>
<dbReference type="InterPro" id="IPR048230">
    <property type="entry name" value="GalA-like"/>
</dbReference>
<protein>
    <submittedName>
        <fullName evidence="8">Beta-galactosidase</fullName>
    </submittedName>
</protein>
<dbReference type="Pfam" id="PF00703">
    <property type="entry name" value="Glyco_hydro_2"/>
    <property type="match status" value="1"/>
</dbReference>
<dbReference type="InterPro" id="IPR040605">
    <property type="entry name" value="Glyco_hydro2_dom5"/>
</dbReference>
<dbReference type="Pfam" id="PF02836">
    <property type="entry name" value="Glyco_hydro_2_C"/>
    <property type="match status" value="2"/>
</dbReference>
<dbReference type="InterPro" id="IPR006101">
    <property type="entry name" value="Glyco_hydro_2"/>
</dbReference>
<dbReference type="InterPro" id="IPR013783">
    <property type="entry name" value="Ig-like_fold"/>
</dbReference>
<dbReference type="InterPro" id="IPR032311">
    <property type="entry name" value="DUF4982"/>
</dbReference>
<feature type="domain" description="DUF4982" evidence="6">
    <location>
        <begin position="644"/>
        <end position="700"/>
    </location>
</feature>
<feature type="domain" description="Glycoside hydrolase family 2 immunoglobulin-like beta-sandwich" evidence="4">
    <location>
        <begin position="235"/>
        <end position="340"/>
    </location>
</feature>
<dbReference type="OrthoDB" id="9758603at2"/>
<dbReference type="EMBL" id="CP014168">
    <property type="protein sequence ID" value="AOH83327.1"/>
    <property type="molecule type" value="Genomic_DNA"/>
</dbReference>
<name>A0A1B3Z7D1_9SPHN</name>
<dbReference type="InterPro" id="IPR023232">
    <property type="entry name" value="Glyco_hydro_2_AS"/>
</dbReference>
<dbReference type="SUPFAM" id="SSF51445">
    <property type="entry name" value="(Trans)glycosidases"/>
    <property type="match status" value="1"/>
</dbReference>
<evidence type="ECO:0000256" key="2">
    <source>
        <dbReference type="ARBA" id="ARBA00022801"/>
    </source>
</evidence>
<organism evidence="8 9">
    <name type="scientific">Sphingomonas panacis</name>
    <dbReference type="NCBI Taxonomy" id="1560345"/>
    <lineage>
        <taxon>Bacteria</taxon>
        <taxon>Pseudomonadati</taxon>
        <taxon>Pseudomonadota</taxon>
        <taxon>Alphaproteobacteria</taxon>
        <taxon>Sphingomonadales</taxon>
        <taxon>Sphingomonadaceae</taxon>
        <taxon>Sphingomonas</taxon>
    </lineage>
</organism>
<evidence type="ECO:0000259" key="7">
    <source>
        <dbReference type="Pfam" id="PF18565"/>
    </source>
</evidence>
<dbReference type="Pfam" id="PF16355">
    <property type="entry name" value="DUF4982"/>
    <property type="match status" value="1"/>
</dbReference>
<dbReference type="PROSITE" id="PS00608">
    <property type="entry name" value="GLYCOSYL_HYDROL_F2_2"/>
    <property type="match status" value="1"/>
</dbReference>
<evidence type="ECO:0000256" key="3">
    <source>
        <dbReference type="ARBA" id="ARBA00023295"/>
    </source>
</evidence>
<dbReference type="GO" id="GO:0004553">
    <property type="term" value="F:hydrolase activity, hydrolyzing O-glycosyl compounds"/>
    <property type="evidence" value="ECO:0007669"/>
    <property type="project" value="InterPro"/>
</dbReference>
<dbReference type="PANTHER" id="PTHR42732">
    <property type="entry name" value="BETA-GALACTOSIDASE"/>
    <property type="match status" value="1"/>
</dbReference>
<dbReference type="InterPro" id="IPR017853">
    <property type="entry name" value="GH"/>
</dbReference>
<evidence type="ECO:0000259" key="4">
    <source>
        <dbReference type="Pfam" id="PF00703"/>
    </source>
</evidence>
<dbReference type="PANTHER" id="PTHR42732:SF1">
    <property type="entry name" value="BETA-MANNOSIDASE"/>
    <property type="match status" value="1"/>
</dbReference>
<dbReference type="InterPro" id="IPR008979">
    <property type="entry name" value="Galactose-bd-like_sf"/>
</dbReference>
<evidence type="ECO:0000259" key="6">
    <source>
        <dbReference type="Pfam" id="PF16355"/>
    </source>
</evidence>
<keyword evidence="9" id="KW-1185">Reference proteome</keyword>
<dbReference type="SUPFAM" id="SSF49303">
    <property type="entry name" value="beta-Galactosidase/glucuronidase domain"/>
    <property type="match status" value="1"/>
</dbReference>
<dbReference type="AlphaFoldDB" id="A0A1B3Z7D1"/>
<sequence>MMIDRRMFIGASASAAAIGVPRVAHGEAASAGRLSPDMPVPLGHLPSPFPPADPSLYAFNHGWLFHEGDLPFPAVRGNDQTYSATKAGNAQGAAGIDYDDSDWSAVRLPHDWAIAHPIESDQNDAFGYRRRGIGWYRRYVVFPQAWHGQYLELQLGGMANNATVWFNGIPVAHSLSGYVQQNIDVTPYARFGDEPNTVAIRVDGDVMEGWWYEGAGLYRECWLAVRPALHIVTDGVHATPRPQPDGAWRLPVDVTLNNAGAVAGEGMVEAVLQDADGRTLAQASAPVSAAPLDTSTASMTLSVPNPLLWSPETPTLYALQTRLVRGGKIVDSRRTEIGFRTTRFDPATGFHLNGKPLKIKGVCIHHDHAGVGVGIPAALLEWRVRRLKQIGANAIRFAHATPAAALLDACDRLGMMVMDENRHFDPSPDYLAHVTWMVRRDRNRPSVILWSVLNEEPMQGTEQGYEMVRRLAGAIRALDDTRPITAAMNDGMFTPKNGADAVDVVGFNYKHNWYDRYHAAHPDRPLISTEDTSAVMTRGEWTTDTQRNVLTSYDTEAPEWGLTHHESWQMIGSRPFIAATFVWTGFDYHGEPTPLPWPAASSSFGILDLCGFAKMAYHLRRAQWVEDAPVLAIGPHWNWAGREGQPIKVMTPANLEEVALFLNGKPLGRQARGAFVTPEWQVPFAPGKLEAVGYTAGREILRVAVETAGRPATLRLTPDRPMMLSDGDDVQPISVDLLDAEGRHVPTATDRVTFGVEGGEIIGVGNGDPNDHDPEQGNTRKLFAGFAQVLVRPFAGAKQLVLTARVAGLPATRTAFPLVAARTRDVAATPAVHHLTEWRRTPFAAQAPDPREIYPAQQWRALGYVRTGRLEEAPAEHGFTLIQGRFVPRRAVAAHGGTLRLAGVIGRAELWVDGVKLATKTDRAEAPIVATLPAGDQERVVTLLLEADAGEAAGLSRGVTIW</sequence>
<dbReference type="Proteomes" id="UP000094256">
    <property type="component" value="Chromosome"/>
</dbReference>
<dbReference type="InterPro" id="IPR006102">
    <property type="entry name" value="Ig-like_GH2"/>
</dbReference>
<dbReference type="Pfam" id="PF18565">
    <property type="entry name" value="Glyco_hydro2_C5"/>
    <property type="match status" value="1"/>
</dbReference>
<dbReference type="InterPro" id="IPR006103">
    <property type="entry name" value="Glyco_hydro_2_cat"/>
</dbReference>
<dbReference type="Gene3D" id="2.60.120.260">
    <property type="entry name" value="Galactose-binding domain-like"/>
    <property type="match status" value="1"/>
</dbReference>
<dbReference type="SUPFAM" id="SSF49785">
    <property type="entry name" value="Galactose-binding domain-like"/>
    <property type="match status" value="1"/>
</dbReference>
<dbReference type="NCBIfam" id="NF041462">
    <property type="entry name" value="GalA"/>
    <property type="match status" value="1"/>
</dbReference>
<dbReference type="KEGG" id="span:AWL63_04420"/>
<feature type="domain" description="Glycoside hydrolase family 2" evidence="7">
    <location>
        <begin position="714"/>
        <end position="812"/>
    </location>
</feature>
<dbReference type="Gene3D" id="3.20.20.80">
    <property type="entry name" value="Glycosidases"/>
    <property type="match status" value="1"/>
</dbReference>
<dbReference type="STRING" id="1560345.AWL63_04420"/>
<evidence type="ECO:0000313" key="9">
    <source>
        <dbReference type="Proteomes" id="UP000094256"/>
    </source>
</evidence>
<dbReference type="InterPro" id="IPR051913">
    <property type="entry name" value="GH2_Domain-Containing"/>
</dbReference>
<proteinExistence type="inferred from homology"/>
<evidence type="ECO:0000313" key="8">
    <source>
        <dbReference type="EMBL" id="AOH83327.1"/>
    </source>
</evidence>